<reference evidence="3 4" key="1">
    <citation type="submission" date="2024-01" db="EMBL/GenBank/DDBJ databases">
        <title>The genome of the rayed Mediterranean limpet Patella caerulea (Linnaeus, 1758).</title>
        <authorList>
            <person name="Anh-Thu Weber A."/>
            <person name="Halstead-Nussloch G."/>
        </authorList>
    </citation>
    <scope>NUCLEOTIDE SEQUENCE [LARGE SCALE GENOMIC DNA]</scope>
    <source>
        <strain evidence="3">AATW-2023a</strain>
        <tissue evidence="3">Whole specimen</tissue>
    </source>
</reference>
<evidence type="ECO:0000313" key="3">
    <source>
        <dbReference type="EMBL" id="KAK6177741.1"/>
    </source>
</evidence>
<dbReference type="Gene3D" id="2.60.120.200">
    <property type="match status" value="1"/>
</dbReference>
<protein>
    <recommendedName>
        <fullName evidence="2">Polysaccharide lyase 14 domain-containing protein</fullName>
    </recommendedName>
</protein>
<evidence type="ECO:0000313" key="4">
    <source>
        <dbReference type="Proteomes" id="UP001347796"/>
    </source>
</evidence>
<name>A0AAN8JKL9_PATCE</name>
<dbReference type="InterPro" id="IPR048958">
    <property type="entry name" value="Polysacc_lyase_14"/>
</dbReference>
<evidence type="ECO:0000256" key="1">
    <source>
        <dbReference type="SAM" id="SignalP"/>
    </source>
</evidence>
<feature type="signal peptide" evidence="1">
    <location>
        <begin position="1"/>
        <end position="18"/>
    </location>
</feature>
<evidence type="ECO:0000259" key="2">
    <source>
        <dbReference type="Pfam" id="PF21294"/>
    </source>
</evidence>
<gene>
    <name evidence="3" type="ORF">SNE40_015785</name>
</gene>
<keyword evidence="4" id="KW-1185">Reference proteome</keyword>
<accession>A0AAN8JKL9</accession>
<feature type="domain" description="Polysaccharide lyase 14" evidence="2">
    <location>
        <begin position="70"/>
        <end position="271"/>
    </location>
</feature>
<dbReference type="PANTHER" id="PTHR40124:SF1">
    <property type="entry name" value="DISAGGREGATASE RELATED REPEAT PROTEIN"/>
    <property type="match status" value="1"/>
</dbReference>
<dbReference type="Pfam" id="PF21294">
    <property type="entry name" value="Polysacc_lyase_14"/>
    <property type="match status" value="1"/>
</dbReference>
<feature type="chain" id="PRO_5042891464" description="Polysaccharide lyase 14 domain-containing protein" evidence="1">
    <location>
        <begin position="19"/>
        <end position="283"/>
    </location>
</feature>
<sequence length="283" mass="31646">MHYIWYLLIVGCIHLAISTNSTDIDKRAAKTIWHNNDFPDHDPLHNFKPVEHGFFNYGSLTAAKDPAGGSHNVIKVYYKHGTYSGTKGYKGAQFYSHPTSHTAMGLSYQVYFSHGFDFVKGGKLPGLAGGDEADCSGGNNHDTCFSARLMWRANGDGEVYSYFPDQAHGFCDRKDVECSNDKGISLGRGSFRFKTGEWNRITEYVHLNTVGKSDGYVKLFFNGKLVYTGKDIKWRVKDSLKINSIFFSTFFGGGSKEWAASKDCYSYFKDFILSMGSEPPLIG</sequence>
<comment type="caution">
    <text evidence="3">The sequence shown here is derived from an EMBL/GenBank/DDBJ whole genome shotgun (WGS) entry which is preliminary data.</text>
</comment>
<keyword evidence="1" id="KW-0732">Signal</keyword>
<proteinExistence type="predicted"/>
<dbReference type="Proteomes" id="UP001347796">
    <property type="component" value="Unassembled WGS sequence"/>
</dbReference>
<organism evidence="3 4">
    <name type="scientific">Patella caerulea</name>
    <name type="common">Rayed Mediterranean limpet</name>
    <dbReference type="NCBI Taxonomy" id="87958"/>
    <lineage>
        <taxon>Eukaryota</taxon>
        <taxon>Metazoa</taxon>
        <taxon>Spiralia</taxon>
        <taxon>Lophotrochozoa</taxon>
        <taxon>Mollusca</taxon>
        <taxon>Gastropoda</taxon>
        <taxon>Patellogastropoda</taxon>
        <taxon>Patelloidea</taxon>
        <taxon>Patellidae</taxon>
        <taxon>Patella</taxon>
    </lineage>
</organism>
<dbReference type="AlphaFoldDB" id="A0AAN8JKL9"/>
<dbReference type="PANTHER" id="PTHR40124">
    <property type="match status" value="1"/>
</dbReference>
<dbReference type="EMBL" id="JAZGQO010000010">
    <property type="protein sequence ID" value="KAK6177741.1"/>
    <property type="molecule type" value="Genomic_DNA"/>
</dbReference>